<dbReference type="AlphaFoldDB" id="A0A8X7CLV3"/>
<evidence type="ECO:0000313" key="2">
    <source>
        <dbReference type="Proteomes" id="UP000886998"/>
    </source>
</evidence>
<reference evidence="1" key="1">
    <citation type="submission" date="2020-08" db="EMBL/GenBank/DDBJ databases">
        <title>Multicomponent nature underlies the extraordinary mechanical properties of spider dragline silk.</title>
        <authorList>
            <person name="Kono N."/>
            <person name="Nakamura H."/>
            <person name="Mori M."/>
            <person name="Yoshida Y."/>
            <person name="Ohtoshi R."/>
            <person name="Malay A.D."/>
            <person name="Moran D.A.P."/>
            <person name="Tomita M."/>
            <person name="Numata K."/>
            <person name="Arakawa K."/>
        </authorList>
    </citation>
    <scope>NUCLEOTIDE SEQUENCE</scope>
</reference>
<sequence>MIHSSARDLSSLRRQHDDHWGWTSVKRRGRQSTTSLISLVSLRFSPSKKCNELLIFRPLVARSYNTHACLQSHLVAGLPRRVESDYVWDVSYQEQLRLKLSNNCYDELLFY</sequence>
<comment type="caution">
    <text evidence="1">The sequence shown here is derived from an EMBL/GenBank/DDBJ whole genome shotgun (WGS) entry which is preliminary data.</text>
</comment>
<evidence type="ECO:0000313" key="1">
    <source>
        <dbReference type="EMBL" id="GFY77794.1"/>
    </source>
</evidence>
<keyword evidence="2" id="KW-1185">Reference proteome</keyword>
<accession>A0A8X7CLV3</accession>
<dbReference type="Proteomes" id="UP000886998">
    <property type="component" value="Unassembled WGS sequence"/>
</dbReference>
<proteinExistence type="predicted"/>
<name>A0A8X7CLV3_9ARAC</name>
<gene>
    <name evidence="1" type="ORF">TNIN_196861</name>
</gene>
<organism evidence="1 2">
    <name type="scientific">Trichonephila inaurata madagascariensis</name>
    <dbReference type="NCBI Taxonomy" id="2747483"/>
    <lineage>
        <taxon>Eukaryota</taxon>
        <taxon>Metazoa</taxon>
        <taxon>Ecdysozoa</taxon>
        <taxon>Arthropoda</taxon>
        <taxon>Chelicerata</taxon>
        <taxon>Arachnida</taxon>
        <taxon>Araneae</taxon>
        <taxon>Araneomorphae</taxon>
        <taxon>Entelegynae</taxon>
        <taxon>Araneoidea</taxon>
        <taxon>Nephilidae</taxon>
        <taxon>Trichonephila</taxon>
        <taxon>Trichonephila inaurata</taxon>
    </lineage>
</organism>
<protein>
    <submittedName>
        <fullName evidence="1">Uncharacterized protein</fullName>
    </submittedName>
</protein>
<dbReference type="EMBL" id="BMAV01022651">
    <property type="protein sequence ID" value="GFY77794.1"/>
    <property type="molecule type" value="Genomic_DNA"/>
</dbReference>